<evidence type="ECO:0000313" key="3">
    <source>
        <dbReference type="Proteomes" id="UP000000759"/>
    </source>
</evidence>
<dbReference type="EMBL" id="CM000605">
    <property type="protein sequence ID" value="EEC51775.1"/>
    <property type="molecule type" value="Genomic_DNA"/>
</dbReference>
<reference evidence="3" key="2">
    <citation type="submission" date="2008-08" db="EMBL/GenBank/DDBJ databases">
        <authorList>
            <consortium name="Diatom Consortium"/>
            <person name="Grigoriev I."/>
            <person name="Grimwood J."/>
            <person name="Kuo A."/>
            <person name="Otillar R.P."/>
            <person name="Salamov A."/>
            <person name="Detter J.C."/>
            <person name="Lindquist E."/>
            <person name="Shapiro H."/>
            <person name="Lucas S."/>
            <person name="Glavina del Rio T."/>
            <person name="Pitluck S."/>
            <person name="Rokhsar D."/>
            <person name="Bowler C."/>
        </authorList>
    </citation>
    <scope>GENOME REANNOTATION</scope>
    <source>
        <strain evidence="3">CCAP 1055/1</strain>
    </source>
</reference>
<dbReference type="Pfam" id="PF00850">
    <property type="entry name" value="Hist_deacetyl"/>
    <property type="match status" value="1"/>
</dbReference>
<dbReference type="GO" id="GO:0004407">
    <property type="term" value="F:histone deacetylase activity"/>
    <property type="evidence" value="ECO:0007669"/>
    <property type="project" value="TreeGrafter"/>
</dbReference>
<dbReference type="RefSeq" id="XP_002177312.1">
    <property type="nucleotide sequence ID" value="XM_002177276.1"/>
</dbReference>
<dbReference type="PANTHER" id="PTHR10625:SF10">
    <property type="entry name" value="HISTONE DEACETYLASE HDAC1"/>
    <property type="match status" value="1"/>
</dbReference>
<dbReference type="OrthoDB" id="424012at2759"/>
<organism evidence="2 3">
    <name type="scientific">Phaeodactylum tricornutum (strain CCAP 1055/1)</name>
    <dbReference type="NCBI Taxonomy" id="556484"/>
    <lineage>
        <taxon>Eukaryota</taxon>
        <taxon>Sar</taxon>
        <taxon>Stramenopiles</taxon>
        <taxon>Ochrophyta</taxon>
        <taxon>Bacillariophyta</taxon>
        <taxon>Bacillariophyceae</taxon>
        <taxon>Bacillariophycidae</taxon>
        <taxon>Naviculales</taxon>
        <taxon>Phaeodactylaceae</taxon>
        <taxon>Phaeodactylum</taxon>
    </lineage>
</organism>
<evidence type="ECO:0000259" key="1">
    <source>
        <dbReference type="Pfam" id="PF00850"/>
    </source>
</evidence>
<name>B7FQ13_PHATC</name>
<proteinExistence type="predicted"/>
<dbReference type="InParanoid" id="B7FQ13"/>
<dbReference type="KEGG" id="pti:PHATRDRAFT_8891"/>
<sequence length="223" mass="24338">MGYIDGDTFLTTESFDVCLRATAAWIRAVDLVAASSGSASMALTRPPGHHATKSVSNGFCIFNFGAAAALHVLQDPNKRVSVIDWDVHYGQGVADILENCPRARYVSIHQSPAFPYMGEKLTVEGKHENVYTIPMPPETSWTCGYEQLFEKAIHFACEPGKWEPDVVIVCAGYDALDSDDLASACLTAADFGKMTSRLYEHLANTRPDRMPSIVIGLEGGYQL</sequence>
<gene>
    <name evidence="2" type="ORF">PHATRDRAFT_8891</name>
</gene>
<dbReference type="InterPro" id="IPR023696">
    <property type="entry name" value="Ureohydrolase_dom_sf"/>
</dbReference>
<dbReference type="GO" id="GO:0040029">
    <property type="term" value="P:epigenetic regulation of gene expression"/>
    <property type="evidence" value="ECO:0007669"/>
    <property type="project" value="TreeGrafter"/>
</dbReference>
<keyword evidence="3" id="KW-1185">Reference proteome</keyword>
<dbReference type="PaxDb" id="2850-Phatr8891"/>
<accession>B7FQ13</accession>
<dbReference type="SUPFAM" id="SSF52768">
    <property type="entry name" value="Arginase/deacetylase"/>
    <property type="match status" value="1"/>
</dbReference>
<dbReference type="InterPro" id="IPR037138">
    <property type="entry name" value="His_deacetylse_dom_sf"/>
</dbReference>
<dbReference type="PRINTS" id="PR01270">
    <property type="entry name" value="HDASUPER"/>
</dbReference>
<evidence type="ECO:0000313" key="2">
    <source>
        <dbReference type="EMBL" id="EEC51775.1"/>
    </source>
</evidence>
<feature type="domain" description="Histone deacetylase" evidence="1">
    <location>
        <begin position="5"/>
        <end position="222"/>
    </location>
</feature>
<dbReference type="InterPro" id="IPR000286">
    <property type="entry name" value="HDACs"/>
</dbReference>
<dbReference type="HOGENOM" id="CLU_007727_8_1_1"/>
<dbReference type="eggNOG" id="KOG1343">
    <property type="taxonomic scope" value="Eukaryota"/>
</dbReference>
<dbReference type="Gene3D" id="3.40.800.20">
    <property type="entry name" value="Histone deacetylase domain"/>
    <property type="match status" value="1"/>
</dbReference>
<dbReference type="Proteomes" id="UP000000759">
    <property type="component" value="Chromosome 1"/>
</dbReference>
<dbReference type="AlphaFoldDB" id="B7FQ13"/>
<reference evidence="2 3" key="1">
    <citation type="journal article" date="2008" name="Nature">
        <title>The Phaeodactylum genome reveals the evolutionary history of diatom genomes.</title>
        <authorList>
            <person name="Bowler C."/>
            <person name="Allen A.E."/>
            <person name="Badger J.H."/>
            <person name="Grimwood J."/>
            <person name="Jabbari K."/>
            <person name="Kuo A."/>
            <person name="Maheswari U."/>
            <person name="Martens C."/>
            <person name="Maumus F."/>
            <person name="Otillar R.P."/>
            <person name="Rayko E."/>
            <person name="Salamov A."/>
            <person name="Vandepoele K."/>
            <person name="Beszteri B."/>
            <person name="Gruber A."/>
            <person name="Heijde M."/>
            <person name="Katinka M."/>
            <person name="Mock T."/>
            <person name="Valentin K."/>
            <person name="Verret F."/>
            <person name="Berges J.A."/>
            <person name="Brownlee C."/>
            <person name="Cadoret J.P."/>
            <person name="Chiovitti A."/>
            <person name="Choi C.J."/>
            <person name="Coesel S."/>
            <person name="De Martino A."/>
            <person name="Detter J.C."/>
            <person name="Durkin C."/>
            <person name="Falciatore A."/>
            <person name="Fournet J."/>
            <person name="Haruta M."/>
            <person name="Huysman M.J."/>
            <person name="Jenkins B.D."/>
            <person name="Jiroutova K."/>
            <person name="Jorgensen R.E."/>
            <person name="Joubert Y."/>
            <person name="Kaplan A."/>
            <person name="Kroger N."/>
            <person name="Kroth P.G."/>
            <person name="La Roche J."/>
            <person name="Lindquist E."/>
            <person name="Lommer M."/>
            <person name="Martin-Jezequel V."/>
            <person name="Lopez P.J."/>
            <person name="Lucas S."/>
            <person name="Mangogna M."/>
            <person name="McGinnis K."/>
            <person name="Medlin L.K."/>
            <person name="Montsant A."/>
            <person name="Oudot-Le Secq M.P."/>
            <person name="Napoli C."/>
            <person name="Obornik M."/>
            <person name="Parker M.S."/>
            <person name="Petit J.L."/>
            <person name="Porcel B.M."/>
            <person name="Poulsen N."/>
            <person name="Robison M."/>
            <person name="Rychlewski L."/>
            <person name="Rynearson T.A."/>
            <person name="Schmutz J."/>
            <person name="Shapiro H."/>
            <person name="Siaut M."/>
            <person name="Stanley M."/>
            <person name="Sussman M.R."/>
            <person name="Taylor A.R."/>
            <person name="Vardi A."/>
            <person name="von Dassow P."/>
            <person name="Vyverman W."/>
            <person name="Willis A."/>
            <person name="Wyrwicz L.S."/>
            <person name="Rokhsar D.S."/>
            <person name="Weissenbach J."/>
            <person name="Armbrust E.V."/>
            <person name="Green B.R."/>
            <person name="Van de Peer Y."/>
            <person name="Grigoriev I.V."/>
        </authorList>
    </citation>
    <scope>NUCLEOTIDE SEQUENCE [LARGE SCALE GENOMIC DNA]</scope>
    <source>
        <strain evidence="2 3">CCAP 1055/1</strain>
    </source>
</reference>
<protein>
    <recommendedName>
        <fullName evidence="1">Histone deacetylase domain-containing protein</fullName>
    </recommendedName>
</protein>
<dbReference type="InterPro" id="IPR023801">
    <property type="entry name" value="His_deacetylse_dom"/>
</dbReference>
<dbReference type="PANTHER" id="PTHR10625">
    <property type="entry name" value="HISTONE DEACETYLASE HDAC1-RELATED"/>
    <property type="match status" value="1"/>
</dbReference>
<dbReference type="STRING" id="556484.B7FQ13"/>
<feature type="non-terminal residue" evidence="2">
    <location>
        <position position="223"/>
    </location>
</feature>
<dbReference type="GeneID" id="7196549"/>